<dbReference type="EMBL" id="CAJNJA010019025">
    <property type="protein sequence ID" value="CAE7436810.1"/>
    <property type="molecule type" value="Genomic_DNA"/>
</dbReference>
<keyword evidence="7" id="KW-0732">Signal</keyword>
<evidence type="ECO:0000256" key="7">
    <source>
        <dbReference type="ARBA" id="ARBA00022729"/>
    </source>
</evidence>
<dbReference type="InterPro" id="IPR011009">
    <property type="entry name" value="Kinase-like_dom_sf"/>
</dbReference>
<keyword evidence="8 14" id="KW-0547">Nucleotide-binding</keyword>
<evidence type="ECO:0000256" key="12">
    <source>
        <dbReference type="ARBA" id="ARBA00023136"/>
    </source>
</evidence>
<keyword evidence="13" id="KW-0675">Receptor</keyword>
<keyword evidence="4" id="KW-0723">Serine/threonine-protein kinase</keyword>
<dbReference type="PROSITE" id="PS50011">
    <property type="entry name" value="PROTEIN_KINASE_DOM"/>
    <property type="match status" value="1"/>
</dbReference>
<name>A0A812RFI3_9DINO</name>
<evidence type="ECO:0000256" key="4">
    <source>
        <dbReference type="ARBA" id="ARBA00022527"/>
    </source>
</evidence>
<evidence type="ECO:0000256" key="9">
    <source>
        <dbReference type="ARBA" id="ARBA00022777"/>
    </source>
</evidence>
<dbReference type="PANTHER" id="PTHR23255">
    <property type="entry name" value="TRANSFORMING GROWTH FACTOR-BETA RECEPTOR TYPE I AND II"/>
    <property type="match status" value="1"/>
</dbReference>
<dbReference type="InterPro" id="IPR000333">
    <property type="entry name" value="TGFB_receptor"/>
</dbReference>
<comment type="subcellular location">
    <subcellularLocation>
        <location evidence="1">Membrane</location>
        <topology evidence="1">Single-pass type I membrane protein</topology>
    </subcellularLocation>
</comment>
<dbReference type="InterPro" id="IPR017441">
    <property type="entry name" value="Protein_kinase_ATP_BS"/>
</dbReference>
<comment type="caution">
    <text evidence="18">The sequence shown here is derived from an EMBL/GenBank/DDBJ whole genome shotgun (WGS) entry which is preliminary data.</text>
</comment>
<organism evidence="18 19">
    <name type="scientific">Symbiodinium necroappetens</name>
    <dbReference type="NCBI Taxonomy" id="1628268"/>
    <lineage>
        <taxon>Eukaryota</taxon>
        <taxon>Sar</taxon>
        <taxon>Alveolata</taxon>
        <taxon>Dinophyceae</taxon>
        <taxon>Suessiales</taxon>
        <taxon>Symbiodiniaceae</taxon>
        <taxon>Symbiodinium</taxon>
    </lineage>
</organism>
<evidence type="ECO:0000256" key="6">
    <source>
        <dbReference type="ARBA" id="ARBA00022692"/>
    </source>
</evidence>
<evidence type="ECO:0000259" key="17">
    <source>
        <dbReference type="PROSITE" id="PS50011"/>
    </source>
</evidence>
<dbReference type="InterPro" id="IPR000719">
    <property type="entry name" value="Prot_kinase_dom"/>
</dbReference>
<evidence type="ECO:0000256" key="8">
    <source>
        <dbReference type="ARBA" id="ARBA00022741"/>
    </source>
</evidence>
<feature type="transmembrane region" description="Helical" evidence="16">
    <location>
        <begin position="132"/>
        <end position="152"/>
    </location>
</feature>
<comment type="similarity">
    <text evidence="2">Belongs to the protein kinase superfamily. TKL Ser/Thr protein kinase family. TGFB receptor subfamily.</text>
</comment>
<evidence type="ECO:0000256" key="16">
    <source>
        <dbReference type="SAM" id="Phobius"/>
    </source>
</evidence>
<feature type="region of interest" description="Disordered" evidence="15">
    <location>
        <begin position="182"/>
        <end position="204"/>
    </location>
</feature>
<feature type="domain" description="Protein kinase" evidence="17">
    <location>
        <begin position="209"/>
        <end position="362"/>
    </location>
</feature>
<dbReference type="AlphaFoldDB" id="A0A812RFI3"/>
<dbReference type="PROSITE" id="PS00107">
    <property type="entry name" value="PROTEIN_KINASE_ATP"/>
    <property type="match status" value="1"/>
</dbReference>
<evidence type="ECO:0000256" key="13">
    <source>
        <dbReference type="ARBA" id="ARBA00023170"/>
    </source>
</evidence>
<dbReference type="SUPFAM" id="SSF56112">
    <property type="entry name" value="Protein kinase-like (PK-like)"/>
    <property type="match status" value="1"/>
</dbReference>
<dbReference type="GO" id="GO:0005886">
    <property type="term" value="C:plasma membrane"/>
    <property type="evidence" value="ECO:0007669"/>
    <property type="project" value="TreeGrafter"/>
</dbReference>
<keyword evidence="5" id="KW-0808">Transferase</keyword>
<dbReference type="Gene3D" id="1.10.510.10">
    <property type="entry name" value="Transferase(Phosphotransferase) domain 1"/>
    <property type="match status" value="1"/>
</dbReference>
<sequence>MYFGLFASSSCCALGYPCSDETLVLLAFRATCAGYFICNLVGLLLGACETSHHILRAGLLINSLSSWLVSAYWCVGFGEWCILMLCEHAFVAFGSMVLVHSNVHLHLMFTAAGSLVCYLARRQSAAQSYELGKFWVAGTVTVVLILVGGILYSGHSSIAFLQRKLALVSSIVTVSEKELVSGDSTLHTPPNGMRRSSPGTPTSSDVDGLELEECIGAGSFGKVYSATYLGKRAAVKIMSWEGEQLKRIDPLREAKLCLRMVHPNLVQAFDFIHRDSSSEVLAKRSWNEIWIIQEWCDRGTLCKYCNTPRFDETGLRHRRFGTSLKLHVVVEGGTVVNRGIRGFRCMVSSCHSYASVFLVKAL</sequence>
<keyword evidence="11 16" id="KW-1133">Transmembrane helix</keyword>
<evidence type="ECO:0000313" key="19">
    <source>
        <dbReference type="Proteomes" id="UP000601435"/>
    </source>
</evidence>
<feature type="binding site" evidence="14">
    <location>
        <position position="236"/>
    </location>
    <ligand>
        <name>ATP</name>
        <dbReference type="ChEBI" id="CHEBI:30616"/>
    </ligand>
</feature>
<keyword evidence="10 14" id="KW-0067">ATP-binding</keyword>
<feature type="transmembrane region" description="Helical" evidence="16">
    <location>
        <begin position="25"/>
        <end position="46"/>
    </location>
</feature>
<evidence type="ECO:0000256" key="14">
    <source>
        <dbReference type="PROSITE-ProRule" id="PRU10141"/>
    </source>
</evidence>
<feature type="transmembrane region" description="Helical" evidence="16">
    <location>
        <begin position="103"/>
        <end position="120"/>
    </location>
</feature>
<evidence type="ECO:0000313" key="18">
    <source>
        <dbReference type="EMBL" id="CAE7436810.1"/>
    </source>
</evidence>
<evidence type="ECO:0000256" key="3">
    <source>
        <dbReference type="ARBA" id="ARBA00012401"/>
    </source>
</evidence>
<gene>
    <name evidence="18" type="ORF">SNEC2469_LOCUS12001</name>
</gene>
<evidence type="ECO:0000256" key="10">
    <source>
        <dbReference type="ARBA" id="ARBA00022840"/>
    </source>
</evidence>
<evidence type="ECO:0000256" key="5">
    <source>
        <dbReference type="ARBA" id="ARBA00022679"/>
    </source>
</evidence>
<proteinExistence type="inferred from homology"/>
<dbReference type="Pfam" id="PF00069">
    <property type="entry name" value="Pkinase"/>
    <property type="match status" value="1"/>
</dbReference>
<accession>A0A812RFI3</accession>
<dbReference type="GO" id="GO:0004675">
    <property type="term" value="F:transmembrane receptor protein serine/threonine kinase activity"/>
    <property type="evidence" value="ECO:0007669"/>
    <property type="project" value="UniProtKB-EC"/>
</dbReference>
<evidence type="ECO:0000256" key="15">
    <source>
        <dbReference type="SAM" id="MobiDB-lite"/>
    </source>
</evidence>
<protein>
    <recommendedName>
        <fullName evidence="3">receptor protein serine/threonine kinase</fullName>
        <ecNumber evidence="3">2.7.11.30</ecNumber>
    </recommendedName>
</protein>
<evidence type="ECO:0000256" key="11">
    <source>
        <dbReference type="ARBA" id="ARBA00022989"/>
    </source>
</evidence>
<dbReference type="Proteomes" id="UP000601435">
    <property type="component" value="Unassembled WGS sequence"/>
</dbReference>
<keyword evidence="9" id="KW-0418">Kinase</keyword>
<keyword evidence="19" id="KW-1185">Reference proteome</keyword>
<reference evidence="18" key="1">
    <citation type="submission" date="2021-02" db="EMBL/GenBank/DDBJ databases">
        <authorList>
            <person name="Dougan E. K."/>
            <person name="Rhodes N."/>
            <person name="Thang M."/>
            <person name="Chan C."/>
        </authorList>
    </citation>
    <scope>NUCLEOTIDE SEQUENCE</scope>
</reference>
<evidence type="ECO:0000256" key="2">
    <source>
        <dbReference type="ARBA" id="ARBA00009605"/>
    </source>
</evidence>
<dbReference type="PANTHER" id="PTHR23255:SF72">
    <property type="entry name" value="RECEPTOR PROTEIN SERINE_THREONINE KINASE"/>
    <property type="match status" value="1"/>
</dbReference>
<dbReference type="GO" id="GO:0005524">
    <property type="term" value="F:ATP binding"/>
    <property type="evidence" value="ECO:0007669"/>
    <property type="project" value="UniProtKB-UniRule"/>
</dbReference>
<evidence type="ECO:0000256" key="1">
    <source>
        <dbReference type="ARBA" id="ARBA00004479"/>
    </source>
</evidence>
<dbReference type="OrthoDB" id="423939at2759"/>
<dbReference type="EC" id="2.7.11.30" evidence="3"/>
<keyword evidence="12 16" id="KW-0472">Membrane</keyword>
<keyword evidence="6 16" id="KW-0812">Transmembrane</keyword>
<feature type="transmembrane region" description="Helical" evidence="16">
    <location>
        <begin position="67"/>
        <end position="91"/>
    </location>
</feature>